<keyword evidence="1" id="KW-0175">Coiled coil</keyword>
<dbReference type="EMBL" id="AP011629">
    <property type="protein sequence ID" value="BAL52470.1"/>
    <property type="molecule type" value="Genomic_DNA"/>
</dbReference>
<feature type="coiled-coil region" evidence="1">
    <location>
        <begin position="36"/>
        <end position="70"/>
    </location>
</feature>
<proteinExistence type="predicted"/>
<reference evidence="2" key="1">
    <citation type="journal article" date="2005" name="Environ. Microbiol.">
        <title>Genetic and functional properties of uncultivated thermophilic crenarchaeotes from a subsurface gold mine as revealed by analysis of genome fragments.</title>
        <authorList>
            <person name="Nunoura T."/>
            <person name="Hirayama H."/>
            <person name="Takami H."/>
            <person name="Oida H."/>
            <person name="Nishi S."/>
            <person name="Shimamura S."/>
            <person name="Suzuki Y."/>
            <person name="Inagaki F."/>
            <person name="Takai K."/>
            <person name="Nealson K.H."/>
            <person name="Horikoshi K."/>
        </authorList>
    </citation>
    <scope>NUCLEOTIDE SEQUENCE</scope>
</reference>
<evidence type="ECO:0008006" key="3">
    <source>
        <dbReference type="Google" id="ProtNLM"/>
    </source>
</evidence>
<dbReference type="AlphaFoldDB" id="H5S8I4"/>
<accession>H5S8I4</accession>
<organism evidence="2">
    <name type="scientific">uncultured Acetothermia bacterium</name>
    <dbReference type="NCBI Taxonomy" id="236499"/>
    <lineage>
        <taxon>Bacteria</taxon>
        <taxon>Candidatus Bipolaricaulota</taxon>
        <taxon>environmental samples</taxon>
    </lineage>
</organism>
<gene>
    <name evidence="2" type="ORF">HGMM_F01E02C13</name>
</gene>
<evidence type="ECO:0000313" key="2">
    <source>
        <dbReference type="EMBL" id="BAL52470.1"/>
    </source>
</evidence>
<reference evidence="2" key="2">
    <citation type="journal article" date="2012" name="PLoS ONE">
        <title>A Deeply Branching Thermophilic Bacterium with an Ancient Acetyl-CoA Pathway Dominates a Subsurface Ecosystem.</title>
        <authorList>
            <person name="Takami H."/>
            <person name="Noguchi H."/>
            <person name="Takaki Y."/>
            <person name="Uchiyama I."/>
            <person name="Toyoda A."/>
            <person name="Nishi S."/>
            <person name="Chee G.-J."/>
            <person name="Arai W."/>
            <person name="Nunoura T."/>
            <person name="Itoh T."/>
            <person name="Hattori M."/>
            <person name="Takai K."/>
        </authorList>
    </citation>
    <scope>NUCLEOTIDE SEQUENCE</scope>
</reference>
<evidence type="ECO:0000256" key="1">
    <source>
        <dbReference type="SAM" id="Coils"/>
    </source>
</evidence>
<sequence length="73" mass="9277">MRRRGFFIGFDFPFGFYMHRGPFRAFFGEPWRFPRRDEYLKMLEEYKRDLEEYKAELEEELKEVIEEIERLKK</sequence>
<name>H5S8I4_9BACT</name>
<protein>
    <recommendedName>
        <fullName evidence="3">Cytoplasmic protein</fullName>
    </recommendedName>
</protein>